<evidence type="ECO:0000256" key="7">
    <source>
        <dbReference type="ARBA" id="ARBA00023065"/>
    </source>
</evidence>
<dbReference type="InterPro" id="IPR052192">
    <property type="entry name" value="Insect_Ionotropic_Sensory_Rcpt"/>
</dbReference>
<keyword evidence="8 13" id="KW-0472">Membrane</keyword>
<dbReference type="Pfam" id="PF10613">
    <property type="entry name" value="Lig_chan-Glu_bd"/>
    <property type="match status" value="1"/>
</dbReference>
<keyword evidence="12" id="KW-0407">Ion channel</keyword>
<proteinExistence type="inferred from homology"/>
<evidence type="ECO:0000256" key="3">
    <source>
        <dbReference type="ARBA" id="ARBA00022448"/>
    </source>
</evidence>
<evidence type="ECO:0000256" key="10">
    <source>
        <dbReference type="ARBA" id="ARBA00023180"/>
    </source>
</evidence>
<organism evidence="15 16">
    <name type="scientific">Hyalella azteca</name>
    <name type="common">Amphipod</name>
    <dbReference type="NCBI Taxonomy" id="294128"/>
    <lineage>
        <taxon>Eukaryota</taxon>
        <taxon>Metazoa</taxon>
        <taxon>Ecdysozoa</taxon>
        <taxon>Arthropoda</taxon>
        <taxon>Crustacea</taxon>
        <taxon>Multicrustacea</taxon>
        <taxon>Malacostraca</taxon>
        <taxon>Eumalacostraca</taxon>
        <taxon>Peracarida</taxon>
        <taxon>Amphipoda</taxon>
        <taxon>Senticaudata</taxon>
        <taxon>Talitrida</taxon>
        <taxon>Talitroidea</taxon>
        <taxon>Hyalellidae</taxon>
        <taxon>Hyalella</taxon>
    </lineage>
</organism>
<keyword evidence="5 13" id="KW-0812">Transmembrane</keyword>
<name>A0A8B7PH70_HYAAZ</name>
<keyword evidence="3" id="KW-0813">Transport</keyword>
<dbReference type="RefSeq" id="XP_018024666.2">
    <property type="nucleotide sequence ID" value="XM_018169177.2"/>
</dbReference>
<keyword evidence="11" id="KW-1071">Ligand-gated ion channel</keyword>
<dbReference type="PANTHER" id="PTHR42643:SF24">
    <property type="entry name" value="IONOTROPIC RECEPTOR 60A"/>
    <property type="match status" value="1"/>
</dbReference>
<evidence type="ECO:0000256" key="4">
    <source>
        <dbReference type="ARBA" id="ARBA00022475"/>
    </source>
</evidence>
<dbReference type="Gene3D" id="1.10.287.70">
    <property type="match status" value="1"/>
</dbReference>
<dbReference type="GO" id="GO:0005886">
    <property type="term" value="C:plasma membrane"/>
    <property type="evidence" value="ECO:0007669"/>
    <property type="project" value="UniProtKB-SubCell"/>
</dbReference>
<keyword evidence="9 16" id="KW-0675">Receptor</keyword>
<dbReference type="OMA" id="EHKSNVY"/>
<dbReference type="GO" id="GO:0015276">
    <property type="term" value="F:ligand-gated monoatomic ion channel activity"/>
    <property type="evidence" value="ECO:0007669"/>
    <property type="project" value="InterPro"/>
</dbReference>
<evidence type="ECO:0000256" key="2">
    <source>
        <dbReference type="ARBA" id="ARBA00008685"/>
    </source>
</evidence>
<evidence type="ECO:0000259" key="14">
    <source>
        <dbReference type="SMART" id="SM00918"/>
    </source>
</evidence>
<dbReference type="PANTHER" id="PTHR42643">
    <property type="entry name" value="IONOTROPIC RECEPTOR 20A-RELATED"/>
    <property type="match status" value="1"/>
</dbReference>
<comment type="similarity">
    <text evidence="2">Belongs to the glutamate-gated ion channel (TC 1.A.10.1) family.</text>
</comment>
<reference evidence="16" key="1">
    <citation type="submission" date="2025-08" db="UniProtKB">
        <authorList>
            <consortium name="RefSeq"/>
        </authorList>
    </citation>
    <scope>IDENTIFICATION</scope>
    <source>
        <tissue evidence="16">Whole organism</tissue>
    </source>
</reference>
<dbReference type="GeneID" id="108680366"/>
<evidence type="ECO:0000256" key="9">
    <source>
        <dbReference type="ARBA" id="ARBA00023170"/>
    </source>
</evidence>
<evidence type="ECO:0000313" key="16">
    <source>
        <dbReference type="RefSeq" id="XP_018024666.2"/>
    </source>
</evidence>
<evidence type="ECO:0000256" key="12">
    <source>
        <dbReference type="ARBA" id="ARBA00023303"/>
    </source>
</evidence>
<dbReference type="OrthoDB" id="6382004at2759"/>
<dbReference type="Proteomes" id="UP000694843">
    <property type="component" value="Unplaced"/>
</dbReference>
<dbReference type="Pfam" id="PF00060">
    <property type="entry name" value="Lig_chan"/>
    <property type="match status" value="1"/>
</dbReference>
<dbReference type="AlphaFoldDB" id="A0A8B7PH70"/>
<dbReference type="Gene3D" id="3.40.190.10">
    <property type="entry name" value="Periplasmic binding protein-like II"/>
    <property type="match status" value="1"/>
</dbReference>
<dbReference type="KEGG" id="hazt:108680366"/>
<dbReference type="SUPFAM" id="SSF53850">
    <property type="entry name" value="Periplasmic binding protein-like II"/>
    <property type="match status" value="1"/>
</dbReference>
<dbReference type="SMART" id="SM00918">
    <property type="entry name" value="Lig_chan-Glu_bd"/>
    <property type="match status" value="1"/>
</dbReference>
<evidence type="ECO:0000313" key="15">
    <source>
        <dbReference type="Proteomes" id="UP000694843"/>
    </source>
</evidence>
<evidence type="ECO:0000256" key="1">
    <source>
        <dbReference type="ARBA" id="ARBA00004651"/>
    </source>
</evidence>
<keyword evidence="7" id="KW-0406">Ion transport</keyword>
<dbReference type="GO" id="GO:0050906">
    <property type="term" value="P:detection of stimulus involved in sensory perception"/>
    <property type="evidence" value="ECO:0007669"/>
    <property type="project" value="UniProtKB-ARBA"/>
</dbReference>
<protein>
    <submittedName>
        <fullName evidence="16">Probable glutamate receptor</fullName>
    </submittedName>
</protein>
<comment type="subcellular location">
    <subcellularLocation>
        <location evidence="1">Cell membrane</location>
        <topology evidence="1">Multi-pass membrane protein</topology>
    </subcellularLocation>
</comment>
<keyword evidence="6 13" id="KW-1133">Transmembrane helix</keyword>
<evidence type="ECO:0000256" key="11">
    <source>
        <dbReference type="ARBA" id="ARBA00023286"/>
    </source>
</evidence>
<evidence type="ECO:0000256" key="6">
    <source>
        <dbReference type="ARBA" id="ARBA00022989"/>
    </source>
</evidence>
<feature type="transmembrane region" description="Helical" evidence="13">
    <location>
        <begin position="150"/>
        <end position="179"/>
    </location>
</feature>
<keyword evidence="4" id="KW-1003">Cell membrane</keyword>
<keyword evidence="10" id="KW-0325">Glycoprotein</keyword>
<sequence>MPSTPSLAEVFSDAELARRAAVDAAFFKFPVAPHVRVALEEYPPHVYITEASNGTWTAHGAMMNLLNLLAQSLNFTYALSRPSDGQWGRVLDNGSWTGMMGMVHRNEVDLALGPFAATWDRAQAVSLTTPIVMDPLSVVVGRQSPKTNTWGFVLVFSPATWLGILVAVFAFTVTVLAVSSSSGNKRPGRKILGLMGLNVAFEFLRTLLQQDSRIDVKYRPVKVLLGCWMIFVLGVSRMYSSVLVSVLTVRNTPVLFKNLQDITQNPSINIILEEGAAAASIFRNTKTGAIGAVGEFFKQGRVMEMPLTKFLDAMNTRVHGKKDSLLIAEQLLCSAMMSQSFKEEGLSRITRLKL</sequence>
<gene>
    <name evidence="16" type="primary">LOC108680366</name>
</gene>
<feature type="transmembrane region" description="Helical" evidence="13">
    <location>
        <begin position="228"/>
        <end position="249"/>
    </location>
</feature>
<accession>A0A8B7PH70</accession>
<evidence type="ECO:0000256" key="8">
    <source>
        <dbReference type="ARBA" id="ARBA00023136"/>
    </source>
</evidence>
<feature type="domain" description="Ionotropic glutamate receptor L-glutamate and glycine-binding" evidence="14">
    <location>
        <begin position="44"/>
        <end position="105"/>
    </location>
</feature>
<dbReference type="InterPro" id="IPR001320">
    <property type="entry name" value="Iontro_rcpt_C"/>
</dbReference>
<evidence type="ECO:0000256" key="13">
    <source>
        <dbReference type="SAM" id="Phobius"/>
    </source>
</evidence>
<evidence type="ECO:0000256" key="5">
    <source>
        <dbReference type="ARBA" id="ARBA00022692"/>
    </source>
</evidence>
<dbReference type="InterPro" id="IPR019594">
    <property type="entry name" value="Glu/Gly-bd"/>
</dbReference>
<keyword evidence="15" id="KW-1185">Reference proteome</keyword>